<dbReference type="GO" id="GO:0070566">
    <property type="term" value="F:adenylyltransferase activity"/>
    <property type="evidence" value="ECO:0007669"/>
    <property type="project" value="TreeGrafter"/>
</dbReference>
<accession>A0A3B0YJ90</accession>
<dbReference type="Gene3D" id="3.40.50.12780">
    <property type="entry name" value="N-terminal domain of ligase-like"/>
    <property type="match status" value="1"/>
</dbReference>
<dbReference type="InterPro" id="IPR040097">
    <property type="entry name" value="FAAL/FAAC"/>
</dbReference>
<dbReference type="GO" id="GO:0006633">
    <property type="term" value="P:fatty acid biosynthetic process"/>
    <property type="evidence" value="ECO:0007669"/>
    <property type="project" value="TreeGrafter"/>
</dbReference>
<dbReference type="SUPFAM" id="SSF56801">
    <property type="entry name" value="Acetyl-CoA synthetase-like"/>
    <property type="match status" value="1"/>
</dbReference>
<gene>
    <name evidence="3" type="ORF">MNBD_GAMMA14-489</name>
</gene>
<dbReference type="InterPro" id="IPR045851">
    <property type="entry name" value="AMP-bd_C_sf"/>
</dbReference>
<dbReference type="EMBL" id="UOFM01000195">
    <property type="protein sequence ID" value="VAW76800.1"/>
    <property type="molecule type" value="Genomic_DNA"/>
</dbReference>
<evidence type="ECO:0000256" key="1">
    <source>
        <dbReference type="ARBA" id="ARBA00022598"/>
    </source>
</evidence>
<reference evidence="3" key="1">
    <citation type="submission" date="2018-06" db="EMBL/GenBank/DDBJ databases">
        <authorList>
            <person name="Zhirakovskaya E."/>
        </authorList>
    </citation>
    <scope>NUCLEOTIDE SEQUENCE</scope>
</reference>
<dbReference type="AlphaFoldDB" id="A0A3B0YJ90"/>
<proteinExistence type="predicted"/>
<keyword evidence="1" id="KW-0436">Ligase</keyword>
<dbReference type="PANTHER" id="PTHR22754:SF32">
    <property type="entry name" value="DISCO-INTERACTING PROTEIN 2"/>
    <property type="match status" value="1"/>
</dbReference>
<sequence length="591" mass="64420">MGAESTPTLHNLPFRAADFATLPDALDYAAKGDTGANFYTGRGKLYATLPYAELRKASRVLARKLLGMGLQKGDRVALVAETNPDFLRFFFACQYAGLVPVSLPASVNLGGHTVYVTQLRGLLESSMASVAMAPEGYASFLEEAGEGLGLKLIGSPGVFDALPEVDVEFQPVQTGDISYIQYTSGSTRFPRGVVIEQGAVMSNLAGIIRHGVRIGPGDRCFSWLPFYHDMGLVGLVLVPVASQISVDYLDTREFAMRPRQWLNLMTQTKATISFGPPFGYELCTRRLRPGEATKYDLSNWRVAGVGAEMIRSETLTRFAKALAPAGFDEKAFLACYGMAECSLAISFAPLFEGHSTDCVDGDHHSDHQEALPIHLSDNPGRARCFVDCGQPLPDYEVEIRDETGKVLTDRLSGSIYVRGPSVMSGYFNAPEETAACLSEDGWLNTGDVGYRVDGSLIITGRKKDLIIINGRNIWPQDLEYLAEHQQEVRLGDALAFSVPGVDNDEICVLVVQCRESDPVKRVDLSDRLNRLVHIELGIDVFVELVPLHTLPRTSSGKLSRSQARQNFIESHDISNLAAGGSGELELKQGSV</sequence>
<feature type="domain" description="AMP-dependent synthetase/ligase" evidence="2">
    <location>
        <begin position="44"/>
        <end position="427"/>
    </location>
</feature>
<dbReference type="InterPro" id="IPR042099">
    <property type="entry name" value="ANL_N_sf"/>
</dbReference>
<dbReference type="PANTHER" id="PTHR22754">
    <property type="entry name" value="DISCO-INTERACTING PROTEIN 2 DIP2 -RELATED"/>
    <property type="match status" value="1"/>
</dbReference>
<name>A0A3B0YJ90_9ZZZZ</name>
<dbReference type="Pfam" id="PF00501">
    <property type="entry name" value="AMP-binding"/>
    <property type="match status" value="1"/>
</dbReference>
<dbReference type="GO" id="GO:0016874">
    <property type="term" value="F:ligase activity"/>
    <property type="evidence" value="ECO:0007669"/>
    <property type="project" value="UniProtKB-KW"/>
</dbReference>
<organism evidence="3">
    <name type="scientific">hydrothermal vent metagenome</name>
    <dbReference type="NCBI Taxonomy" id="652676"/>
    <lineage>
        <taxon>unclassified sequences</taxon>
        <taxon>metagenomes</taxon>
        <taxon>ecological metagenomes</taxon>
    </lineage>
</organism>
<protein>
    <submittedName>
        <fullName evidence="3">AMP-binding enzyme, associated with serine palmitoyltransferase</fullName>
    </submittedName>
</protein>
<dbReference type="GO" id="GO:0005886">
    <property type="term" value="C:plasma membrane"/>
    <property type="evidence" value="ECO:0007669"/>
    <property type="project" value="TreeGrafter"/>
</dbReference>
<dbReference type="NCBIfam" id="NF006624">
    <property type="entry name" value="PRK09192.1"/>
    <property type="match status" value="1"/>
</dbReference>
<keyword evidence="3" id="KW-0808">Transferase</keyword>
<evidence type="ECO:0000313" key="3">
    <source>
        <dbReference type="EMBL" id="VAW76800.1"/>
    </source>
</evidence>
<dbReference type="CDD" id="cd05931">
    <property type="entry name" value="FAAL"/>
    <property type="match status" value="1"/>
</dbReference>
<dbReference type="InterPro" id="IPR000873">
    <property type="entry name" value="AMP-dep_synth/lig_dom"/>
</dbReference>
<dbReference type="Gene3D" id="3.30.300.30">
    <property type="match status" value="1"/>
</dbReference>
<evidence type="ECO:0000259" key="2">
    <source>
        <dbReference type="Pfam" id="PF00501"/>
    </source>
</evidence>